<comment type="subcellular location">
    <subcellularLocation>
        <location evidence="2">Cytoplasm</location>
    </subcellularLocation>
    <subcellularLocation>
        <location evidence="1">Nucleus</location>
    </subcellularLocation>
</comment>
<dbReference type="Proteomes" id="UP001214576">
    <property type="component" value="Unassembled WGS sequence"/>
</dbReference>
<feature type="domain" description="VLIG-type G" evidence="9">
    <location>
        <begin position="537"/>
        <end position="778"/>
    </location>
</feature>
<dbReference type="InterPro" id="IPR030383">
    <property type="entry name" value="G_VLIG_dom"/>
</dbReference>
<keyword evidence="6" id="KW-0342">GTP-binding</keyword>
<evidence type="ECO:0000256" key="2">
    <source>
        <dbReference type="ARBA" id="ARBA00004496"/>
    </source>
</evidence>
<dbReference type="GO" id="GO:0005737">
    <property type="term" value="C:cytoplasm"/>
    <property type="evidence" value="ECO:0007669"/>
    <property type="project" value="UniProtKB-SubCell"/>
</dbReference>
<evidence type="ECO:0000256" key="6">
    <source>
        <dbReference type="ARBA" id="ARBA00023134"/>
    </source>
</evidence>
<dbReference type="PANTHER" id="PTHR22796">
    <property type="entry name" value="URG4-RELATED"/>
    <property type="match status" value="1"/>
</dbReference>
<evidence type="ECO:0000256" key="7">
    <source>
        <dbReference type="ARBA" id="ARBA00023242"/>
    </source>
</evidence>
<keyword evidence="5" id="KW-0547">Nucleotide-binding</keyword>
<dbReference type="Pfam" id="PF25683">
    <property type="entry name" value="URGCP_GTPase"/>
    <property type="match status" value="1"/>
</dbReference>
<name>A0AAD4Y4Q2_OVIAM</name>
<gene>
    <name evidence="10" type="ORF">MG293_012458</name>
</gene>
<evidence type="ECO:0000259" key="9">
    <source>
        <dbReference type="PROSITE" id="PS51717"/>
    </source>
</evidence>
<evidence type="ECO:0000313" key="11">
    <source>
        <dbReference type="Proteomes" id="UP001214576"/>
    </source>
</evidence>
<keyword evidence="8" id="KW-1133">Transmembrane helix</keyword>
<keyword evidence="8" id="KW-0472">Membrane</keyword>
<evidence type="ECO:0000256" key="4">
    <source>
        <dbReference type="ARBA" id="ARBA00022490"/>
    </source>
</evidence>
<dbReference type="GO" id="GO:0005525">
    <property type="term" value="F:GTP binding"/>
    <property type="evidence" value="ECO:0007669"/>
    <property type="project" value="UniProtKB-KW"/>
</dbReference>
<organism evidence="10 11">
    <name type="scientific">Ovis ammon polii</name>
    <dbReference type="NCBI Taxonomy" id="230172"/>
    <lineage>
        <taxon>Eukaryota</taxon>
        <taxon>Metazoa</taxon>
        <taxon>Chordata</taxon>
        <taxon>Craniata</taxon>
        <taxon>Vertebrata</taxon>
        <taxon>Euteleostomi</taxon>
        <taxon>Mammalia</taxon>
        <taxon>Eutheria</taxon>
        <taxon>Laurasiatheria</taxon>
        <taxon>Artiodactyla</taxon>
        <taxon>Ruminantia</taxon>
        <taxon>Pecora</taxon>
        <taxon>Bovidae</taxon>
        <taxon>Caprinae</taxon>
        <taxon>Ovis</taxon>
    </lineage>
</organism>
<keyword evidence="11" id="KW-1185">Reference proteome</keyword>
<sequence>MQTVQNKYQELKNISNYRAQAFLVLTGLTATAGIMVPSPEEKIQRLALIKHLMGQSLTKEVIYVLTKHGDHDWENLEKDLRLLIDGNYEAAVSSLQVDEVRKQLQNVFHEKKELPEPQDNEKKKEEVIENGAFQDLLQHLGLEHYYPRKMSRANFQLIHKTSVYNTQPFSERELPFYFLQKLLMLDYGLRYLIIKHEEYTETKSIQTPQIKKRRLLIHMKIYLKKVQIRRSWQQVGKSLKDEKDNYTNQQMCRVSAPIVSFIRVGTGFSASKSQIMNCLLSERKHDVFFHQHCKGSSRDCLLMGGVVEVAWFCPGGEEQDRFDNCLTFTNLHGDAKEHEKQLAFLQEVSSIIVVLMSISDDNKGDQKIVHDKNQSSKHLIFLLDDKGKVTVDNFGPKSRNEIWNRNGAELIGELTTTSKHLLKLSNTALGLENYAQVARKQGMLIDEDQRDCKEAKEKTESLMTLLREMEIPQVKENLLPLQGKLWQLWCTKNKELYHLRDLMISGVPIELMDGDVSYVPLRWVAAVFDKLSEKLGNKRLFVLSVLGLQSSGKSTLLNALFGLQFTVSAGRCTRGAYMQLLKVEDTFTDELGFDFVFVVDTEGLRAPELSNKSQNHDNELATFVTGLGNLTLINILGGNPSEMQDIPQRVVQAFLRMKQVKISPTCLFVHQNVGEVTAKDQNMEGKRQLKLRLDKMAATAAEEEQCSDVTCFSDVIKFDANTHVYYFAHLWDGNPPMSPPNPRYSHNVQELKSRIPVTAQQESRGSIMKISEVKFRVQDL</sequence>
<keyword evidence="7" id="KW-0539">Nucleus</keyword>
<dbReference type="PROSITE" id="PS51717">
    <property type="entry name" value="G_VLIG"/>
    <property type="match status" value="1"/>
</dbReference>
<dbReference type="InterPro" id="IPR057365">
    <property type="entry name" value="URGCP"/>
</dbReference>
<dbReference type="EMBL" id="JAKZEL010000014">
    <property type="protein sequence ID" value="KAI4537595.1"/>
    <property type="molecule type" value="Genomic_DNA"/>
</dbReference>
<keyword evidence="8" id="KW-0812">Transmembrane</keyword>
<evidence type="ECO:0000256" key="5">
    <source>
        <dbReference type="ARBA" id="ARBA00022741"/>
    </source>
</evidence>
<evidence type="ECO:0000313" key="10">
    <source>
        <dbReference type="EMBL" id="KAI4537595.1"/>
    </source>
</evidence>
<dbReference type="GO" id="GO:0005634">
    <property type="term" value="C:nucleus"/>
    <property type="evidence" value="ECO:0007669"/>
    <property type="project" value="UniProtKB-SubCell"/>
</dbReference>
<evidence type="ECO:0000256" key="8">
    <source>
        <dbReference type="SAM" id="Phobius"/>
    </source>
</evidence>
<comment type="similarity">
    <text evidence="3">Belongs to the TRAFAC class dynamin-like GTPase superfamily. Very large inducible GTPase (VLIG) family.</text>
</comment>
<reference evidence="10" key="1">
    <citation type="submission" date="2022-03" db="EMBL/GenBank/DDBJ databases">
        <title>Genomic analyses of argali, domestic sheep and their hybrids provide insights into chromosomal evolution, heterosis and genetic basis of agronomic traits.</title>
        <authorList>
            <person name="Li M."/>
        </authorList>
    </citation>
    <scope>NUCLEOTIDE SEQUENCE</scope>
    <source>
        <strain evidence="10">CAU-MHL-2022a</strain>
        <tissue evidence="10">Skin</tissue>
    </source>
</reference>
<dbReference type="InterPro" id="IPR027417">
    <property type="entry name" value="P-loop_NTPase"/>
</dbReference>
<protein>
    <recommendedName>
        <fullName evidence="9">VLIG-type G domain-containing protein</fullName>
    </recommendedName>
</protein>
<dbReference type="Gene3D" id="3.40.50.300">
    <property type="entry name" value="P-loop containing nucleotide triphosphate hydrolases"/>
    <property type="match status" value="1"/>
</dbReference>
<dbReference type="PANTHER" id="PTHR22796:SF6">
    <property type="entry name" value="INTERFERON-INDUCED VERY LARGE GTPASE 1-RELATED"/>
    <property type="match status" value="1"/>
</dbReference>
<accession>A0AAD4Y4Q2</accession>
<dbReference type="AlphaFoldDB" id="A0AAD4Y4Q2"/>
<dbReference type="SUPFAM" id="SSF52540">
    <property type="entry name" value="P-loop containing nucleoside triphosphate hydrolases"/>
    <property type="match status" value="1"/>
</dbReference>
<evidence type="ECO:0000256" key="3">
    <source>
        <dbReference type="ARBA" id="ARBA00006828"/>
    </source>
</evidence>
<evidence type="ECO:0000256" key="1">
    <source>
        <dbReference type="ARBA" id="ARBA00004123"/>
    </source>
</evidence>
<comment type="caution">
    <text evidence="10">The sequence shown here is derived from an EMBL/GenBank/DDBJ whole genome shotgun (WGS) entry which is preliminary data.</text>
</comment>
<keyword evidence="4" id="KW-0963">Cytoplasm</keyword>
<feature type="transmembrane region" description="Helical" evidence="8">
    <location>
        <begin position="21"/>
        <end position="38"/>
    </location>
</feature>
<dbReference type="Pfam" id="PF25496">
    <property type="entry name" value="URGCP"/>
    <property type="match status" value="1"/>
</dbReference>
<proteinExistence type="inferred from homology"/>